<evidence type="ECO:0000256" key="2">
    <source>
        <dbReference type="ARBA" id="ARBA00022475"/>
    </source>
</evidence>
<keyword evidence="2" id="KW-1003">Cell membrane</keyword>
<dbReference type="OMA" id="ETRISPW"/>
<dbReference type="InterPro" id="IPR018076">
    <property type="entry name" value="T2SS_GspF_dom"/>
</dbReference>
<keyword evidence="9" id="KW-1185">Reference proteome</keyword>
<dbReference type="Pfam" id="PF00482">
    <property type="entry name" value="T2SSF"/>
    <property type="match status" value="1"/>
</dbReference>
<evidence type="ECO:0000259" key="7">
    <source>
        <dbReference type="Pfam" id="PF00482"/>
    </source>
</evidence>
<evidence type="ECO:0000313" key="8">
    <source>
        <dbReference type="EMBL" id="CCH88554.1"/>
    </source>
</evidence>
<gene>
    <name evidence="8" type="ordered locus">MODMU_3130</name>
</gene>
<organism evidence="8 9">
    <name type="scientific">Modestobacter italicus (strain DSM 44449 / CECT 9708 / BC 501)</name>
    <dbReference type="NCBI Taxonomy" id="2732864"/>
    <lineage>
        <taxon>Bacteria</taxon>
        <taxon>Bacillati</taxon>
        <taxon>Actinomycetota</taxon>
        <taxon>Actinomycetes</taxon>
        <taxon>Geodermatophilales</taxon>
        <taxon>Geodermatophilaceae</taxon>
        <taxon>Modestobacter</taxon>
    </lineage>
</organism>
<dbReference type="eggNOG" id="COG2064">
    <property type="taxonomic scope" value="Bacteria"/>
</dbReference>
<comment type="subcellular location">
    <subcellularLocation>
        <location evidence="1">Cell membrane</location>
        <topology evidence="1">Multi-pass membrane protein</topology>
    </subcellularLocation>
</comment>
<evidence type="ECO:0000256" key="3">
    <source>
        <dbReference type="ARBA" id="ARBA00022692"/>
    </source>
</evidence>
<dbReference type="Proteomes" id="UP000006461">
    <property type="component" value="Chromosome"/>
</dbReference>
<feature type="transmembrane region" description="Helical" evidence="6">
    <location>
        <begin position="279"/>
        <end position="299"/>
    </location>
</feature>
<dbReference type="GO" id="GO:0005886">
    <property type="term" value="C:plasma membrane"/>
    <property type="evidence" value="ECO:0007669"/>
    <property type="project" value="UniProtKB-SubCell"/>
</dbReference>
<feature type="transmembrane region" description="Helical" evidence="6">
    <location>
        <begin position="100"/>
        <end position="120"/>
    </location>
</feature>
<dbReference type="AlphaFoldDB" id="I4EYU1"/>
<keyword evidence="4 6" id="KW-1133">Transmembrane helix</keyword>
<evidence type="ECO:0000256" key="1">
    <source>
        <dbReference type="ARBA" id="ARBA00004651"/>
    </source>
</evidence>
<dbReference type="PANTHER" id="PTHR35007:SF1">
    <property type="entry name" value="PILUS ASSEMBLY PROTEIN"/>
    <property type="match status" value="1"/>
</dbReference>
<evidence type="ECO:0000256" key="6">
    <source>
        <dbReference type="SAM" id="Phobius"/>
    </source>
</evidence>
<evidence type="ECO:0000313" key="9">
    <source>
        <dbReference type="Proteomes" id="UP000006461"/>
    </source>
</evidence>
<dbReference type="EMBL" id="FO203431">
    <property type="protein sequence ID" value="CCH88554.1"/>
    <property type="molecule type" value="Genomic_DNA"/>
</dbReference>
<dbReference type="KEGG" id="mmar:MODMU_3130"/>
<name>I4EYU1_MODI5</name>
<evidence type="ECO:0000256" key="4">
    <source>
        <dbReference type="ARBA" id="ARBA00022989"/>
    </source>
</evidence>
<keyword evidence="3 6" id="KW-0812">Transmembrane</keyword>
<dbReference type="HOGENOM" id="CLU_079642_0_0_11"/>
<reference evidence="8 9" key="1">
    <citation type="journal article" date="2012" name="J. Bacteriol.">
        <title>Genome Sequence of Radiation-Resistant Modestobacter marinus Strain BC501, a Representative Actinobacterium That Thrives on Calcareous Stone Surfaces.</title>
        <authorList>
            <person name="Normand P."/>
            <person name="Gury J."/>
            <person name="Pujic P."/>
            <person name="Chouaia B."/>
            <person name="Crotti E."/>
            <person name="Brusetti L."/>
            <person name="Daffonchio D."/>
            <person name="Vacherie B."/>
            <person name="Barbe V."/>
            <person name="Medigue C."/>
            <person name="Calteau A."/>
            <person name="Ghodhbane-Gtari F."/>
            <person name="Essoussi I."/>
            <person name="Nouioui I."/>
            <person name="Abbassi-Ghozzi I."/>
            <person name="Gtari M."/>
        </authorList>
    </citation>
    <scope>NUCLEOTIDE SEQUENCE [LARGE SCALE GENOMIC DNA]</scope>
    <source>
        <strain evidence="9">BC 501</strain>
    </source>
</reference>
<protein>
    <recommendedName>
        <fullName evidence="7">Type II secretion system protein GspF domain-containing protein</fullName>
    </recommendedName>
</protein>
<dbReference type="STRING" id="477641.MODMU_3130"/>
<proteinExistence type="predicted"/>
<feature type="transmembrane region" description="Helical" evidence="6">
    <location>
        <begin position="6"/>
        <end position="22"/>
    </location>
</feature>
<dbReference type="PANTHER" id="PTHR35007">
    <property type="entry name" value="INTEGRAL MEMBRANE PROTEIN-RELATED"/>
    <property type="match status" value="1"/>
</dbReference>
<sequence>MTGLQVVTLAGMLVALGLVLVVRELRPAPPSLSAALDQLSASPAGRSALAPAALPPTSTRGFWNALPSSVTRAAEEHLGVPDADLNIIGQTRTQLAARKLTLASTGLLAPALFGVALAFLDVPLPFVFPGAVGLALAAVGWLLPSAEASEAASHARAEFRSNLESFLTLVAGERRARGSVEQALEEAAEVSGSEPFLRMHRAIRRAALSGRKPWTDLRDLGDELDVAELRSLADIAAVAADGASVYNTLLASARTLRHTELSDARSEANEISERMARPLALLVTGLTLFVLVPFLLRMFSVAP</sequence>
<keyword evidence="5 6" id="KW-0472">Membrane</keyword>
<accession>I4EYU1</accession>
<dbReference type="OrthoDB" id="5243064at2"/>
<feature type="transmembrane region" description="Helical" evidence="6">
    <location>
        <begin position="126"/>
        <end position="143"/>
    </location>
</feature>
<evidence type="ECO:0000256" key="5">
    <source>
        <dbReference type="ARBA" id="ARBA00023136"/>
    </source>
</evidence>
<feature type="domain" description="Type II secretion system protein GspF" evidence="7">
    <location>
        <begin position="166"/>
        <end position="293"/>
    </location>
</feature>